<evidence type="ECO:0008006" key="5">
    <source>
        <dbReference type="Google" id="ProtNLM"/>
    </source>
</evidence>
<evidence type="ECO:0000313" key="3">
    <source>
        <dbReference type="EMBL" id="GIE70219.1"/>
    </source>
</evidence>
<feature type="region of interest" description="Disordered" evidence="1">
    <location>
        <begin position="1"/>
        <end position="33"/>
    </location>
</feature>
<feature type="compositionally biased region" description="Low complexity" evidence="1">
    <location>
        <begin position="23"/>
        <end position="33"/>
    </location>
</feature>
<keyword evidence="2" id="KW-0472">Membrane</keyword>
<dbReference type="Proteomes" id="UP000624709">
    <property type="component" value="Unassembled WGS sequence"/>
</dbReference>
<feature type="compositionally biased region" description="Low complexity" evidence="1">
    <location>
        <begin position="176"/>
        <end position="198"/>
    </location>
</feature>
<gene>
    <name evidence="3" type="ORF">Apa02nite_063270</name>
</gene>
<name>A0ABQ4BHR6_9ACTN</name>
<feature type="transmembrane region" description="Helical" evidence="2">
    <location>
        <begin position="145"/>
        <end position="165"/>
    </location>
</feature>
<keyword evidence="4" id="KW-1185">Reference proteome</keyword>
<evidence type="ECO:0000313" key="4">
    <source>
        <dbReference type="Proteomes" id="UP000624709"/>
    </source>
</evidence>
<feature type="compositionally biased region" description="Pro residues" evidence="1">
    <location>
        <begin position="8"/>
        <end position="22"/>
    </location>
</feature>
<feature type="region of interest" description="Disordered" evidence="1">
    <location>
        <begin position="175"/>
        <end position="208"/>
    </location>
</feature>
<protein>
    <recommendedName>
        <fullName evidence="5">DUF4190 domain-containing protein</fullName>
    </recommendedName>
</protein>
<dbReference type="EMBL" id="BOMS01000100">
    <property type="protein sequence ID" value="GIE70219.1"/>
    <property type="molecule type" value="Genomic_DNA"/>
</dbReference>
<evidence type="ECO:0000256" key="1">
    <source>
        <dbReference type="SAM" id="MobiDB-lite"/>
    </source>
</evidence>
<feature type="transmembrane region" description="Helical" evidence="2">
    <location>
        <begin position="108"/>
        <end position="133"/>
    </location>
</feature>
<accession>A0ABQ4BHR6</accession>
<sequence length="320" mass="32709">MNQENPARPDPTAGPAPLPPAADPLIAGAPSSLPTAYDPAPAAWAEPYPAPPAYPYPASPASSGYPATGYPPPAYPYPAPPGGSGYPPARYAPPGYPMPDLPAGRTNGVAIVSLVLAVLGVIMLSIPLGIIALSQLSTRGGRGRALAIAGLGISTAWVAVLAAVISNGAFSSGNRTTATTPVSLPTATATASATATTPFRTGSTSGPGQRLAKDLTLGDCLSYVDVNGSPDEFVVRLCSQDHGGEVFDIWAPPSGAHPGDAEMEKLAGKHCDKALDRYAVGKFADAQLVYIYPSRRSPKPRVICIAVPPSGQWTGSMLYP</sequence>
<keyword evidence="2" id="KW-0812">Transmembrane</keyword>
<keyword evidence="2" id="KW-1133">Transmembrane helix</keyword>
<comment type="caution">
    <text evidence="3">The sequence shown here is derived from an EMBL/GenBank/DDBJ whole genome shotgun (WGS) entry which is preliminary data.</text>
</comment>
<dbReference type="RefSeq" id="WP_203828276.1">
    <property type="nucleotide sequence ID" value="NZ_BAAATY010000036.1"/>
</dbReference>
<organism evidence="3 4">
    <name type="scientific">Actinoplanes palleronii</name>
    <dbReference type="NCBI Taxonomy" id="113570"/>
    <lineage>
        <taxon>Bacteria</taxon>
        <taxon>Bacillati</taxon>
        <taxon>Actinomycetota</taxon>
        <taxon>Actinomycetes</taxon>
        <taxon>Micromonosporales</taxon>
        <taxon>Micromonosporaceae</taxon>
        <taxon>Actinoplanes</taxon>
    </lineage>
</organism>
<evidence type="ECO:0000256" key="2">
    <source>
        <dbReference type="SAM" id="Phobius"/>
    </source>
</evidence>
<reference evidence="3 4" key="1">
    <citation type="submission" date="2021-01" db="EMBL/GenBank/DDBJ databases">
        <title>Whole genome shotgun sequence of Actinoplanes palleronii NBRC 14916.</title>
        <authorList>
            <person name="Komaki H."/>
            <person name="Tamura T."/>
        </authorList>
    </citation>
    <scope>NUCLEOTIDE SEQUENCE [LARGE SCALE GENOMIC DNA]</scope>
    <source>
        <strain evidence="3 4">NBRC 14916</strain>
    </source>
</reference>
<proteinExistence type="predicted"/>